<dbReference type="PROSITE" id="PS50943">
    <property type="entry name" value="HTH_CROC1"/>
    <property type="match status" value="1"/>
</dbReference>
<dbReference type="Gene3D" id="1.10.260.40">
    <property type="entry name" value="lambda repressor-like DNA-binding domains"/>
    <property type="match status" value="1"/>
</dbReference>
<evidence type="ECO:0000259" key="1">
    <source>
        <dbReference type="PROSITE" id="PS50943"/>
    </source>
</evidence>
<dbReference type="RefSeq" id="WP_344422409.1">
    <property type="nucleotide sequence ID" value="NZ_BAAAQK010000019.1"/>
</dbReference>
<sequence length="68" mass="7582">MFDYVRGPNPDKITAAIKASGLKQSEIAKRLNITQQAVSMWVNQVRRPAPGHVVALADLFGIDMWDLM</sequence>
<protein>
    <recommendedName>
        <fullName evidence="1">HTH cro/C1-type domain-containing protein</fullName>
    </recommendedName>
</protein>
<dbReference type="Pfam" id="PF01381">
    <property type="entry name" value="HTH_3"/>
    <property type="match status" value="1"/>
</dbReference>
<organism evidence="2 3">
    <name type="scientific">Pseudonocardia ailaonensis</name>
    <dbReference type="NCBI Taxonomy" id="367279"/>
    <lineage>
        <taxon>Bacteria</taxon>
        <taxon>Bacillati</taxon>
        <taxon>Actinomycetota</taxon>
        <taxon>Actinomycetes</taxon>
        <taxon>Pseudonocardiales</taxon>
        <taxon>Pseudonocardiaceae</taxon>
        <taxon>Pseudonocardia</taxon>
    </lineage>
</organism>
<proteinExistence type="predicted"/>
<accession>A0ABN2NE71</accession>
<dbReference type="CDD" id="cd00093">
    <property type="entry name" value="HTH_XRE"/>
    <property type="match status" value="1"/>
</dbReference>
<dbReference type="Proteomes" id="UP001500449">
    <property type="component" value="Unassembled WGS sequence"/>
</dbReference>
<dbReference type="InterPro" id="IPR010982">
    <property type="entry name" value="Lambda_DNA-bd_dom_sf"/>
</dbReference>
<evidence type="ECO:0000313" key="3">
    <source>
        <dbReference type="Proteomes" id="UP001500449"/>
    </source>
</evidence>
<dbReference type="SUPFAM" id="SSF47413">
    <property type="entry name" value="lambda repressor-like DNA-binding domains"/>
    <property type="match status" value="1"/>
</dbReference>
<gene>
    <name evidence="2" type="ORF">GCM10009836_52180</name>
</gene>
<evidence type="ECO:0000313" key="2">
    <source>
        <dbReference type="EMBL" id="GAA1865388.1"/>
    </source>
</evidence>
<dbReference type="InterPro" id="IPR001387">
    <property type="entry name" value="Cro/C1-type_HTH"/>
</dbReference>
<keyword evidence="3" id="KW-1185">Reference proteome</keyword>
<name>A0ABN2NE71_9PSEU</name>
<comment type="caution">
    <text evidence="2">The sequence shown here is derived from an EMBL/GenBank/DDBJ whole genome shotgun (WGS) entry which is preliminary data.</text>
</comment>
<dbReference type="EMBL" id="BAAAQK010000019">
    <property type="protein sequence ID" value="GAA1865388.1"/>
    <property type="molecule type" value="Genomic_DNA"/>
</dbReference>
<dbReference type="SMART" id="SM00530">
    <property type="entry name" value="HTH_XRE"/>
    <property type="match status" value="1"/>
</dbReference>
<feature type="domain" description="HTH cro/C1-type" evidence="1">
    <location>
        <begin position="13"/>
        <end position="67"/>
    </location>
</feature>
<reference evidence="2 3" key="1">
    <citation type="journal article" date="2019" name="Int. J. Syst. Evol. Microbiol.">
        <title>The Global Catalogue of Microorganisms (GCM) 10K type strain sequencing project: providing services to taxonomists for standard genome sequencing and annotation.</title>
        <authorList>
            <consortium name="The Broad Institute Genomics Platform"/>
            <consortium name="The Broad Institute Genome Sequencing Center for Infectious Disease"/>
            <person name="Wu L."/>
            <person name="Ma J."/>
        </authorList>
    </citation>
    <scope>NUCLEOTIDE SEQUENCE [LARGE SCALE GENOMIC DNA]</scope>
    <source>
        <strain evidence="2 3">JCM 16009</strain>
    </source>
</reference>